<sequence length="380" mass="42541">MTIDSNLILEKTNLKKPISLSKGNENEEVNPHEIKGSSGRRTNIEYESSDQEEEYTSDKCEDDDEDGAELDISSSSEEEIWCVEDDRAPVLGGAAVGGVCWRHQVLVSLLLLILEYQSLFIHIINAIKFVIAAGPSSVSPTIAAAAGSASVSPPVAAGSGQYTPSPNKVVGLVSEDVRNHRFTHRSDEARSRLVWTMSARSNFKHLLYNVRKNAQKFSQSVDPTLWRERAPTSMRRDYWESMCNIWAAERWQQTSTTMKVNRAANPEANMHTSGSVSFATHQSRLEKELKRLPTFQEVFNKTHKKKGTDQYISDRAREVAESYNQHMTEKYAGQEKQPQLDLEVWVAASGAPKKGHVYGFGHSMGTTHRLVHSAHQLVLQ</sequence>
<comment type="caution">
    <text evidence="2">The sequence shown here is derived from an EMBL/GenBank/DDBJ whole genome shotgun (WGS) entry which is preliminary data.</text>
</comment>
<keyword evidence="3" id="KW-1185">Reference proteome</keyword>
<dbReference type="Proteomes" id="UP000652761">
    <property type="component" value="Unassembled WGS sequence"/>
</dbReference>
<accession>A0A843UPN0</accession>
<evidence type="ECO:0000313" key="3">
    <source>
        <dbReference type="Proteomes" id="UP000652761"/>
    </source>
</evidence>
<feature type="region of interest" description="Disordered" evidence="1">
    <location>
        <begin position="19"/>
        <end position="77"/>
    </location>
</feature>
<gene>
    <name evidence="2" type="ORF">Taro_016218</name>
</gene>
<dbReference type="EMBL" id="NMUH01000714">
    <property type="protein sequence ID" value="MQL83730.1"/>
    <property type="molecule type" value="Genomic_DNA"/>
</dbReference>
<dbReference type="AlphaFoldDB" id="A0A843UPN0"/>
<dbReference type="OrthoDB" id="629495at2759"/>
<proteinExistence type="predicted"/>
<dbReference type="InterPro" id="IPR004252">
    <property type="entry name" value="Probable_transposase_24"/>
</dbReference>
<feature type="non-terminal residue" evidence="2">
    <location>
        <position position="380"/>
    </location>
</feature>
<evidence type="ECO:0000256" key="1">
    <source>
        <dbReference type="SAM" id="MobiDB-lite"/>
    </source>
</evidence>
<protein>
    <submittedName>
        <fullName evidence="2">Uncharacterized protein</fullName>
    </submittedName>
</protein>
<organism evidence="2 3">
    <name type="scientific">Colocasia esculenta</name>
    <name type="common">Wild taro</name>
    <name type="synonym">Arum esculentum</name>
    <dbReference type="NCBI Taxonomy" id="4460"/>
    <lineage>
        <taxon>Eukaryota</taxon>
        <taxon>Viridiplantae</taxon>
        <taxon>Streptophyta</taxon>
        <taxon>Embryophyta</taxon>
        <taxon>Tracheophyta</taxon>
        <taxon>Spermatophyta</taxon>
        <taxon>Magnoliopsida</taxon>
        <taxon>Liliopsida</taxon>
        <taxon>Araceae</taxon>
        <taxon>Aroideae</taxon>
        <taxon>Colocasieae</taxon>
        <taxon>Colocasia</taxon>
    </lineage>
</organism>
<reference evidence="2" key="1">
    <citation type="submission" date="2017-07" db="EMBL/GenBank/DDBJ databases">
        <title>Taro Niue Genome Assembly and Annotation.</title>
        <authorList>
            <person name="Atibalentja N."/>
            <person name="Keating K."/>
            <person name="Fields C.J."/>
        </authorList>
    </citation>
    <scope>NUCLEOTIDE SEQUENCE</scope>
    <source>
        <strain evidence="2">Niue_2</strain>
        <tissue evidence="2">Leaf</tissue>
    </source>
</reference>
<name>A0A843UPN0_COLES</name>
<dbReference type="Pfam" id="PF03004">
    <property type="entry name" value="Transposase_24"/>
    <property type="match status" value="1"/>
</dbReference>
<feature type="compositionally biased region" description="Acidic residues" evidence="1">
    <location>
        <begin position="47"/>
        <end position="69"/>
    </location>
</feature>
<evidence type="ECO:0000313" key="2">
    <source>
        <dbReference type="EMBL" id="MQL83730.1"/>
    </source>
</evidence>